<evidence type="ECO:0000313" key="3">
    <source>
        <dbReference type="Proteomes" id="UP000656077"/>
    </source>
</evidence>
<dbReference type="InterPro" id="IPR000551">
    <property type="entry name" value="MerR-type_HTH_dom"/>
</dbReference>
<dbReference type="Gene3D" id="1.10.1660.10">
    <property type="match status" value="1"/>
</dbReference>
<sequence length="63" mass="7320">MLINEVCRLTGLTKKAISCYEQQGLIKPIRGTNRYREYSQNIEKNTIKYVYSILLQGVVLPTR</sequence>
<dbReference type="CDD" id="cd00592">
    <property type="entry name" value="HTH_MerR-like"/>
    <property type="match status" value="1"/>
</dbReference>
<protein>
    <submittedName>
        <fullName evidence="2">MerR family DNA-binding transcriptional regulator</fullName>
    </submittedName>
</protein>
<dbReference type="EMBL" id="WSRQ01000034">
    <property type="protein sequence ID" value="MVX65592.1"/>
    <property type="molecule type" value="Genomic_DNA"/>
</dbReference>
<dbReference type="GO" id="GO:0006355">
    <property type="term" value="P:regulation of DNA-templated transcription"/>
    <property type="evidence" value="ECO:0007669"/>
    <property type="project" value="InterPro"/>
</dbReference>
<keyword evidence="2" id="KW-0238">DNA-binding</keyword>
<name>A0A964RPW3_9CLOT</name>
<organism evidence="2 3">
    <name type="scientific">Clostridium chromiireducens</name>
    <dbReference type="NCBI Taxonomy" id="225345"/>
    <lineage>
        <taxon>Bacteria</taxon>
        <taxon>Bacillati</taxon>
        <taxon>Bacillota</taxon>
        <taxon>Clostridia</taxon>
        <taxon>Eubacteriales</taxon>
        <taxon>Clostridiaceae</taxon>
        <taxon>Clostridium</taxon>
    </lineage>
</organism>
<feature type="domain" description="HTH merR-type" evidence="1">
    <location>
        <begin position="1"/>
        <end position="41"/>
    </location>
</feature>
<comment type="caution">
    <text evidence="2">The sequence shown here is derived from an EMBL/GenBank/DDBJ whole genome shotgun (WGS) entry which is preliminary data.</text>
</comment>
<reference evidence="2" key="1">
    <citation type="submission" date="2019-12" db="EMBL/GenBank/DDBJ databases">
        <title>Microbes associate with the intestines of laboratory mice.</title>
        <authorList>
            <person name="Navarre W."/>
            <person name="Wong E."/>
        </authorList>
    </citation>
    <scope>NUCLEOTIDE SEQUENCE</scope>
    <source>
        <strain evidence="2">NM79_F5</strain>
    </source>
</reference>
<dbReference type="Pfam" id="PF00376">
    <property type="entry name" value="MerR"/>
    <property type="match status" value="1"/>
</dbReference>
<dbReference type="GO" id="GO:0003677">
    <property type="term" value="F:DNA binding"/>
    <property type="evidence" value="ECO:0007669"/>
    <property type="project" value="UniProtKB-KW"/>
</dbReference>
<dbReference type="Proteomes" id="UP000656077">
    <property type="component" value="Unassembled WGS sequence"/>
</dbReference>
<gene>
    <name evidence="2" type="ORF">GKZ28_18075</name>
</gene>
<proteinExistence type="predicted"/>
<dbReference type="RefSeq" id="WP_160360302.1">
    <property type="nucleotide sequence ID" value="NZ_WSRQ01000034.1"/>
</dbReference>
<dbReference type="PROSITE" id="PS50937">
    <property type="entry name" value="HTH_MERR_2"/>
    <property type="match status" value="1"/>
</dbReference>
<dbReference type="AlphaFoldDB" id="A0A964RPW3"/>
<evidence type="ECO:0000313" key="2">
    <source>
        <dbReference type="EMBL" id="MVX65592.1"/>
    </source>
</evidence>
<dbReference type="SUPFAM" id="SSF46955">
    <property type="entry name" value="Putative DNA-binding domain"/>
    <property type="match status" value="1"/>
</dbReference>
<accession>A0A964RPW3</accession>
<dbReference type="InterPro" id="IPR009061">
    <property type="entry name" value="DNA-bd_dom_put_sf"/>
</dbReference>
<evidence type="ECO:0000259" key="1">
    <source>
        <dbReference type="PROSITE" id="PS50937"/>
    </source>
</evidence>